<sequence length="115" mass="12940">MYQLTIRPLCFLRTPPRGKLRCCANQTRSMSADKRRGVEGGCLTNGYVQPAGRPRLFLLSSTCFGPQSKVTGDCAVRLRKCLLKPLCRQYWQQRNCGHNWAHLKSTSSFVATAFA</sequence>
<reference evidence="1 2" key="1">
    <citation type="journal article" date="2023" name="Sci. Data">
        <title>Genome assembly of the Korean intertidal mud-creeper Batillaria attramentaria.</title>
        <authorList>
            <person name="Patra A.K."/>
            <person name="Ho P.T."/>
            <person name="Jun S."/>
            <person name="Lee S.J."/>
            <person name="Kim Y."/>
            <person name="Won Y.J."/>
        </authorList>
    </citation>
    <scope>NUCLEOTIDE SEQUENCE [LARGE SCALE GENOMIC DNA]</scope>
    <source>
        <strain evidence="1">Wonlab-2016</strain>
    </source>
</reference>
<dbReference type="Proteomes" id="UP001519460">
    <property type="component" value="Unassembled WGS sequence"/>
</dbReference>
<proteinExistence type="predicted"/>
<protein>
    <submittedName>
        <fullName evidence="1">Uncharacterized protein</fullName>
    </submittedName>
</protein>
<evidence type="ECO:0000313" key="1">
    <source>
        <dbReference type="EMBL" id="KAK7507855.1"/>
    </source>
</evidence>
<accession>A0ABD0M8L7</accession>
<keyword evidence="2" id="KW-1185">Reference proteome</keyword>
<evidence type="ECO:0000313" key="2">
    <source>
        <dbReference type="Proteomes" id="UP001519460"/>
    </source>
</evidence>
<organism evidence="1 2">
    <name type="scientific">Batillaria attramentaria</name>
    <dbReference type="NCBI Taxonomy" id="370345"/>
    <lineage>
        <taxon>Eukaryota</taxon>
        <taxon>Metazoa</taxon>
        <taxon>Spiralia</taxon>
        <taxon>Lophotrochozoa</taxon>
        <taxon>Mollusca</taxon>
        <taxon>Gastropoda</taxon>
        <taxon>Caenogastropoda</taxon>
        <taxon>Sorbeoconcha</taxon>
        <taxon>Cerithioidea</taxon>
        <taxon>Batillariidae</taxon>
        <taxon>Batillaria</taxon>
    </lineage>
</organism>
<comment type="caution">
    <text evidence="1">The sequence shown here is derived from an EMBL/GenBank/DDBJ whole genome shotgun (WGS) entry which is preliminary data.</text>
</comment>
<name>A0ABD0M8L7_9CAEN</name>
<gene>
    <name evidence="1" type="ORF">BaRGS_00000820</name>
</gene>
<dbReference type="EMBL" id="JACVVK020000003">
    <property type="protein sequence ID" value="KAK7507855.1"/>
    <property type="molecule type" value="Genomic_DNA"/>
</dbReference>
<dbReference type="AlphaFoldDB" id="A0ABD0M8L7"/>